<dbReference type="PaxDb" id="6945-B7PV89"/>
<dbReference type="InParanoid" id="B7PV89"/>
<name>B7PV89_IXOSC</name>
<dbReference type="EMBL" id="ABJB010045223">
    <property type="status" value="NOT_ANNOTATED_CDS"/>
    <property type="molecule type" value="Genomic_DNA"/>
</dbReference>
<dbReference type="EMBL" id="DS798293">
    <property type="protein sequence ID" value="EEC10511.1"/>
    <property type="molecule type" value="Genomic_DNA"/>
</dbReference>
<proteinExistence type="predicted"/>
<dbReference type="VEuPathDB" id="VectorBase:ISCI019908"/>
<dbReference type="AlphaFoldDB" id="B7PV89"/>
<gene>
    <name evidence="2" type="ORF">IscW_ISCW019908</name>
</gene>
<dbReference type="Proteomes" id="UP000001555">
    <property type="component" value="Unassembled WGS sequence"/>
</dbReference>
<protein>
    <submittedName>
        <fullName evidence="2 3">Uncharacterized protein</fullName>
    </submittedName>
</protein>
<keyword evidence="4" id="KW-1185">Reference proteome</keyword>
<evidence type="ECO:0000313" key="4">
    <source>
        <dbReference type="Proteomes" id="UP000001555"/>
    </source>
</evidence>
<accession>B7PV89</accession>
<reference evidence="2 4" key="1">
    <citation type="submission" date="2008-03" db="EMBL/GenBank/DDBJ databases">
        <title>Annotation of Ixodes scapularis.</title>
        <authorList>
            <consortium name="Ixodes scapularis Genome Project Consortium"/>
            <person name="Caler E."/>
            <person name="Hannick L.I."/>
            <person name="Bidwell S."/>
            <person name="Joardar V."/>
            <person name="Thiagarajan M."/>
            <person name="Amedeo P."/>
            <person name="Galinsky K.J."/>
            <person name="Schobel S."/>
            <person name="Inman J."/>
            <person name="Hostetler J."/>
            <person name="Miller J."/>
            <person name="Hammond M."/>
            <person name="Megy K."/>
            <person name="Lawson D."/>
            <person name="Kodira C."/>
            <person name="Sutton G."/>
            <person name="Meyer J."/>
            <person name="Hill C.A."/>
            <person name="Birren B."/>
            <person name="Nene V."/>
            <person name="Collins F."/>
            <person name="Alarcon-Chaidez F."/>
            <person name="Wikel S."/>
            <person name="Strausberg R."/>
        </authorList>
    </citation>
    <scope>NUCLEOTIDE SEQUENCE [LARGE SCALE GENOMIC DNA]</scope>
    <source>
        <strain evidence="4">Wikel</strain>
        <strain evidence="2">Wikel colony</strain>
    </source>
</reference>
<evidence type="ECO:0000256" key="1">
    <source>
        <dbReference type="SAM" id="MobiDB-lite"/>
    </source>
</evidence>
<dbReference type="VEuPathDB" id="VectorBase:ISCW019908"/>
<dbReference type="EMBL" id="ABJB010995458">
    <property type="status" value="NOT_ANNOTATED_CDS"/>
    <property type="molecule type" value="Genomic_DNA"/>
</dbReference>
<evidence type="ECO:0000313" key="3">
    <source>
        <dbReference type="EnsemblMetazoa" id="ISCW019908-PA"/>
    </source>
</evidence>
<sequence length="73" mass="8248">MERGRLEARVVSDKSAIDADSIGHHPDSRNAKERTLLDSGHPFIKSHWDLMIIKEPEASTTDKENHSELNNGR</sequence>
<evidence type="ECO:0000313" key="2">
    <source>
        <dbReference type="EMBL" id="EEC10511.1"/>
    </source>
</evidence>
<organism>
    <name type="scientific">Ixodes scapularis</name>
    <name type="common">Black-legged tick</name>
    <name type="synonym">Deer tick</name>
    <dbReference type="NCBI Taxonomy" id="6945"/>
    <lineage>
        <taxon>Eukaryota</taxon>
        <taxon>Metazoa</taxon>
        <taxon>Ecdysozoa</taxon>
        <taxon>Arthropoda</taxon>
        <taxon>Chelicerata</taxon>
        <taxon>Arachnida</taxon>
        <taxon>Acari</taxon>
        <taxon>Parasitiformes</taxon>
        <taxon>Ixodida</taxon>
        <taxon>Ixodoidea</taxon>
        <taxon>Ixodidae</taxon>
        <taxon>Ixodinae</taxon>
        <taxon>Ixodes</taxon>
    </lineage>
</organism>
<reference evidence="3" key="2">
    <citation type="submission" date="2020-05" db="UniProtKB">
        <authorList>
            <consortium name="EnsemblMetazoa"/>
        </authorList>
    </citation>
    <scope>IDENTIFICATION</scope>
    <source>
        <strain evidence="3">wikel</strain>
    </source>
</reference>
<dbReference type="HOGENOM" id="CLU_2707532_0_0_1"/>
<dbReference type="EnsemblMetazoa" id="ISCW019908-RA">
    <property type="protein sequence ID" value="ISCW019908-PA"/>
    <property type="gene ID" value="ISCW019908"/>
</dbReference>
<feature type="region of interest" description="Disordered" evidence="1">
    <location>
        <begin position="1"/>
        <end position="32"/>
    </location>
</feature>